<dbReference type="EMBL" id="LANW01000001">
    <property type="protein sequence ID" value="KJV66940.1"/>
    <property type="molecule type" value="Genomic_DNA"/>
</dbReference>
<dbReference type="AlphaFoldDB" id="A0A0F3NFW2"/>
<reference evidence="1 2" key="1">
    <citation type="submission" date="2015-01" db="EMBL/GenBank/DDBJ databases">
        <title>Genome Sequencing of Rickettsiales.</title>
        <authorList>
            <person name="Daugherty S.C."/>
            <person name="Su Q."/>
            <person name="Abolude K."/>
            <person name="Beier-Sexton M."/>
            <person name="Carlyon J.A."/>
            <person name="Carter R."/>
            <person name="Day N.P."/>
            <person name="Dumler S.J."/>
            <person name="Dyachenko V."/>
            <person name="Godinez A."/>
            <person name="Kurtti T.J."/>
            <person name="Lichay M."/>
            <person name="Mullins K.E."/>
            <person name="Ott S."/>
            <person name="Pappas-Brown V."/>
            <person name="Paris D.H."/>
            <person name="Patel P."/>
            <person name="Richards A.L."/>
            <person name="Sadzewicz L."/>
            <person name="Sears K."/>
            <person name="Seidman D."/>
            <person name="Sengamalay N."/>
            <person name="Stenos J."/>
            <person name="Tallon L.J."/>
            <person name="Vincent G."/>
            <person name="Fraser C.M."/>
            <person name="Munderloh U."/>
            <person name="Dunning-Hotopp J.C."/>
        </authorList>
    </citation>
    <scope>NUCLEOTIDE SEQUENCE [LARGE SCALE GENOMIC DNA]</scope>
    <source>
        <strain evidence="1 2">ApNP</strain>
    </source>
</reference>
<sequence>MTTRLRYAVMFMVGLVQKECSGYGKPKRASVIADSQSLSEGYLERVISHLKSRGLVKPTRGPGGGYSLGMSPDRITLDMLLDSVGDKVKMVRCDADGNTGCISSYAGSVIVTTCGKVWKST</sequence>
<organism evidence="1 2">
    <name type="scientific">Anaplasma phagocytophilum str. ApNP</name>
    <dbReference type="NCBI Taxonomy" id="1359153"/>
    <lineage>
        <taxon>Bacteria</taxon>
        <taxon>Pseudomonadati</taxon>
        <taxon>Pseudomonadota</taxon>
        <taxon>Alphaproteobacteria</taxon>
        <taxon>Rickettsiales</taxon>
        <taxon>Anaplasmataceae</taxon>
        <taxon>Anaplasma</taxon>
        <taxon>phagocytophilum group</taxon>
    </lineage>
</organism>
<dbReference type="PANTHER" id="PTHR33221:SF15">
    <property type="entry name" value="HTH-TYPE TRANSCRIPTIONAL REGULATOR YWGB-RELATED"/>
    <property type="match status" value="1"/>
</dbReference>
<accession>A0A0F3NFW2</accession>
<dbReference type="InterPro" id="IPR036390">
    <property type="entry name" value="WH_DNA-bd_sf"/>
</dbReference>
<proteinExistence type="predicted"/>
<dbReference type="PANTHER" id="PTHR33221">
    <property type="entry name" value="WINGED HELIX-TURN-HELIX TRANSCRIPTIONAL REGULATOR, RRF2 FAMILY"/>
    <property type="match status" value="1"/>
</dbReference>
<dbReference type="InterPro" id="IPR000944">
    <property type="entry name" value="Tscrpt_reg_Rrf2"/>
</dbReference>
<dbReference type="PROSITE" id="PS51197">
    <property type="entry name" value="HTH_RRF2_2"/>
    <property type="match status" value="1"/>
</dbReference>
<name>A0A0F3NFW2_ANAPH</name>
<dbReference type="GO" id="GO:0003677">
    <property type="term" value="F:DNA binding"/>
    <property type="evidence" value="ECO:0007669"/>
    <property type="project" value="UniProtKB-KW"/>
</dbReference>
<protein>
    <submittedName>
        <fullName evidence="1">Winged helix-turn-helix transcription repressor, HrcA DNA-binding family protein</fullName>
    </submittedName>
</protein>
<dbReference type="InterPro" id="IPR036388">
    <property type="entry name" value="WH-like_DNA-bd_sf"/>
</dbReference>
<gene>
    <name evidence="1" type="ORF">APHNP_0112</name>
</gene>
<dbReference type="Proteomes" id="UP000033385">
    <property type="component" value="Unassembled WGS sequence"/>
</dbReference>
<dbReference type="SUPFAM" id="SSF46785">
    <property type="entry name" value="Winged helix' DNA-binding domain"/>
    <property type="match status" value="1"/>
</dbReference>
<dbReference type="Gene3D" id="1.10.10.10">
    <property type="entry name" value="Winged helix-like DNA-binding domain superfamily/Winged helix DNA-binding domain"/>
    <property type="match status" value="1"/>
</dbReference>
<evidence type="ECO:0000313" key="2">
    <source>
        <dbReference type="Proteomes" id="UP000033385"/>
    </source>
</evidence>
<comment type="caution">
    <text evidence="1">The sequence shown here is derived from an EMBL/GenBank/DDBJ whole genome shotgun (WGS) entry which is preliminary data.</text>
</comment>
<dbReference type="Pfam" id="PF02082">
    <property type="entry name" value="Rrf2"/>
    <property type="match status" value="1"/>
</dbReference>
<dbReference type="GO" id="GO:0003700">
    <property type="term" value="F:DNA-binding transcription factor activity"/>
    <property type="evidence" value="ECO:0007669"/>
    <property type="project" value="TreeGrafter"/>
</dbReference>
<dbReference type="PATRIC" id="fig|1359153.3.peg.120"/>
<keyword evidence="1" id="KW-0238">DNA-binding</keyword>
<dbReference type="GO" id="GO:0005829">
    <property type="term" value="C:cytosol"/>
    <property type="evidence" value="ECO:0007669"/>
    <property type="project" value="TreeGrafter"/>
</dbReference>
<evidence type="ECO:0000313" key="1">
    <source>
        <dbReference type="EMBL" id="KJV66940.1"/>
    </source>
</evidence>